<reference evidence="5 6" key="1">
    <citation type="journal article" date="2019" name="Nat. Ecol. Evol.">
        <title>Megaphylogeny resolves global patterns of mushroom evolution.</title>
        <authorList>
            <person name="Varga T."/>
            <person name="Krizsan K."/>
            <person name="Foldi C."/>
            <person name="Dima B."/>
            <person name="Sanchez-Garcia M."/>
            <person name="Sanchez-Ramirez S."/>
            <person name="Szollosi G.J."/>
            <person name="Szarkandi J.G."/>
            <person name="Papp V."/>
            <person name="Albert L."/>
            <person name="Andreopoulos W."/>
            <person name="Angelini C."/>
            <person name="Antonin V."/>
            <person name="Barry K.W."/>
            <person name="Bougher N.L."/>
            <person name="Buchanan P."/>
            <person name="Buyck B."/>
            <person name="Bense V."/>
            <person name="Catcheside P."/>
            <person name="Chovatia M."/>
            <person name="Cooper J."/>
            <person name="Damon W."/>
            <person name="Desjardin D."/>
            <person name="Finy P."/>
            <person name="Geml J."/>
            <person name="Haridas S."/>
            <person name="Hughes K."/>
            <person name="Justo A."/>
            <person name="Karasinski D."/>
            <person name="Kautmanova I."/>
            <person name="Kiss B."/>
            <person name="Kocsube S."/>
            <person name="Kotiranta H."/>
            <person name="LaButti K.M."/>
            <person name="Lechner B.E."/>
            <person name="Liimatainen K."/>
            <person name="Lipzen A."/>
            <person name="Lukacs Z."/>
            <person name="Mihaltcheva S."/>
            <person name="Morgado L.N."/>
            <person name="Niskanen T."/>
            <person name="Noordeloos M.E."/>
            <person name="Ohm R.A."/>
            <person name="Ortiz-Santana B."/>
            <person name="Ovrebo C."/>
            <person name="Racz N."/>
            <person name="Riley R."/>
            <person name="Savchenko A."/>
            <person name="Shiryaev A."/>
            <person name="Soop K."/>
            <person name="Spirin V."/>
            <person name="Szebenyi C."/>
            <person name="Tomsovsky M."/>
            <person name="Tulloss R.E."/>
            <person name="Uehling J."/>
            <person name="Grigoriev I.V."/>
            <person name="Vagvolgyi C."/>
            <person name="Papp T."/>
            <person name="Martin F.M."/>
            <person name="Miettinen O."/>
            <person name="Hibbett D.S."/>
            <person name="Nagy L.G."/>
        </authorList>
    </citation>
    <scope>NUCLEOTIDE SEQUENCE [LARGE SCALE GENOMIC DNA]</scope>
    <source>
        <strain evidence="5 6">CBS 962.96</strain>
    </source>
</reference>
<dbReference type="Gene3D" id="3.40.50.1820">
    <property type="entry name" value="alpha/beta hydrolase"/>
    <property type="match status" value="1"/>
</dbReference>
<keyword evidence="6" id="KW-1185">Reference proteome</keyword>
<keyword evidence="4" id="KW-0443">Lipid metabolism</keyword>
<keyword evidence="2" id="KW-0378">Hydrolase</keyword>
<dbReference type="EMBL" id="ML179035">
    <property type="protein sequence ID" value="THV08375.1"/>
    <property type="molecule type" value="Genomic_DNA"/>
</dbReference>
<accession>A0A4S8MYK4</accession>
<sequence length="502" mass="55788">MFLPTPDGYPVGSTTFVSPITPPVTAGSAKIKRNGQLLLDEVCWTAYYPCDISSSKLKKGLPWLSRPLGVDHRGYAIFIGKFRLCMPSILDFMDYYVAPRLSLRPVPTYVNAPLLKPNAEVNQWPLVIFSHGLGGSRTAYSQVCTRLAASGKVVLAIEHRDGSAHASVSRSWDAKKAKRIILYVSERDATWENDITHPDLETPPPLPLRTDQLVIRRHEIYHIFDTFSRFIRCEQGVQLKCVNGEELPLSSWTEGSIPPVQLDTIQLAGHSFGGCTLFSILSTHPPDPYKPLPVTHVLILDPWMDPFPSPGPVPITISQKDDDTQSTINNKISSGDTNGNGIIHDGTNEIPRMLVINSEGFTLWTDHFARLEFAVKAFGAKLITLGKSFKSLRIAAFLPHYFHCSVRCSHPSFSDFPLLPFIKTKSSVELMEMIAELSIKFLDNQLDTDSNIKSTLEQCTKDSDTTIRILDNIPDKIVIGKWGDGSNKHKMVGNLGDVIIHS</sequence>
<evidence type="ECO:0000313" key="5">
    <source>
        <dbReference type="EMBL" id="THV08375.1"/>
    </source>
</evidence>
<proteinExistence type="predicted"/>
<dbReference type="EC" id="3.1.1.47" evidence="1"/>
<evidence type="ECO:0000256" key="1">
    <source>
        <dbReference type="ARBA" id="ARBA00013201"/>
    </source>
</evidence>
<dbReference type="Pfam" id="PF03403">
    <property type="entry name" value="PAF-AH_p_II"/>
    <property type="match status" value="1"/>
</dbReference>
<name>A0A4S8MYK4_DENBC</name>
<dbReference type="GO" id="GO:0003847">
    <property type="term" value="F:1-alkyl-2-acetylglycerophosphocholine esterase activity"/>
    <property type="evidence" value="ECO:0007669"/>
    <property type="project" value="UniProtKB-EC"/>
</dbReference>
<dbReference type="Proteomes" id="UP000297245">
    <property type="component" value="Unassembled WGS sequence"/>
</dbReference>
<organism evidence="5 6">
    <name type="scientific">Dendrothele bispora (strain CBS 962.96)</name>
    <dbReference type="NCBI Taxonomy" id="1314807"/>
    <lineage>
        <taxon>Eukaryota</taxon>
        <taxon>Fungi</taxon>
        <taxon>Dikarya</taxon>
        <taxon>Basidiomycota</taxon>
        <taxon>Agaricomycotina</taxon>
        <taxon>Agaricomycetes</taxon>
        <taxon>Agaricomycetidae</taxon>
        <taxon>Agaricales</taxon>
        <taxon>Agaricales incertae sedis</taxon>
        <taxon>Dendrothele</taxon>
    </lineage>
</organism>
<dbReference type="GO" id="GO:0016042">
    <property type="term" value="P:lipid catabolic process"/>
    <property type="evidence" value="ECO:0007669"/>
    <property type="project" value="UniProtKB-KW"/>
</dbReference>
<protein>
    <recommendedName>
        <fullName evidence="1">1-alkyl-2-acetylglycerophosphocholine esterase</fullName>
        <ecNumber evidence="1">3.1.1.47</ecNumber>
    </recommendedName>
</protein>
<evidence type="ECO:0000256" key="2">
    <source>
        <dbReference type="ARBA" id="ARBA00022801"/>
    </source>
</evidence>
<dbReference type="SUPFAM" id="SSF53474">
    <property type="entry name" value="alpha/beta-Hydrolases"/>
    <property type="match status" value="1"/>
</dbReference>
<dbReference type="OrthoDB" id="2363873at2759"/>
<dbReference type="PANTHER" id="PTHR10272">
    <property type="entry name" value="PLATELET-ACTIVATING FACTOR ACETYLHYDROLASE"/>
    <property type="match status" value="1"/>
</dbReference>
<evidence type="ECO:0000256" key="3">
    <source>
        <dbReference type="ARBA" id="ARBA00022963"/>
    </source>
</evidence>
<dbReference type="InterPro" id="IPR029058">
    <property type="entry name" value="AB_hydrolase_fold"/>
</dbReference>
<gene>
    <name evidence="5" type="ORF">K435DRAFT_847243</name>
</gene>
<evidence type="ECO:0000256" key="4">
    <source>
        <dbReference type="ARBA" id="ARBA00023098"/>
    </source>
</evidence>
<evidence type="ECO:0000313" key="6">
    <source>
        <dbReference type="Proteomes" id="UP000297245"/>
    </source>
</evidence>
<dbReference type="AlphaFoldDB" id="A0A4S8MYK4"/>
<dbReference type="PANTHER" id="PTHR10272:SF0">
    <property type="entry name" value="PLATELET-ACTIVATING FACTOR ACETYLHYDROLASE"/>
    <property type="match status" value="1"/>
</dbReference>
<keyword evidence="3" id="KW-0442">Lipid degradation</keyword>